<sequence length="49" mass="5575">MKKQNFTTLKLNKKSISEIQGKTSLDQIKGGNNTFMMADCRLSVFHHCT</sequence>
<dbReference type="EMBL" id="CP019288">
    <property type="protein sequence ID" value="QHI37298.1"/>
    <property type="molecule type" value="Genomic_DNA"/>
</dbReference>
<accession>A0A7L4ZKQ0</accession>
<protein>
    <submittedName>
        <fullName evidence="1">Uncharacterized protein</fullName>
    </submittedName>
</protein>
<dbReference type="Proteomes" id="UP000464657">
    <property type="component" value="Chromosome"/>
</dbReference>
<evidence type="ECO:0000313" key="2">
    <source>
        <dbReference type="Proteomes" id="UP000464657"/>
    </source>
</evidence>
<dbReference type="AlphaFoldDB" id="A0A7L4ZKQ0"/>
<organism evidence="1 2">
    <name type="scientific">Kordia antarctica</name>
    <dbReference type="NCBI Taxonomy" id="1218801"/>
    <lineage>
        <taxon>Bacteria</taxon>
        <taxon>Pseudomonadati</taxon>
        <taxon>Bacteroidota</taxon>
        <taxon>Flavobacteriia</taxon>
        <taxon>Flavobacteriales</taxon>
        <taxon>Flavobacteriaceae</taxon>
        <taxon>Kordia</taxon>
    </lineage>
</organism>
<dbReference type="RefSeq" id="WP_160129939.1">
    <property type="nucleotide sequence ID" value="NZ_CP019288.1"/>
</dbReference>
<gene>
    <name evidence="1" type="ORF">IMCC3317_26770</name>
</gene>
<name>A0A7L4ZKQ0_9FLAO</name>
<reference evidence="1 2" key="1">
    <citation type="journal article" date="2013" name="Int. J. Syst. Evol. Microbiol.">
        <title>Kordia antarctica sp. nov., isolated from Antarctic seawater.</title>
        <authorList>
            <person name="Baek K."/>
            <person name="Choi A."/>
            <person name="Kang I."/>
            <person name="Lee K."/>
            <person name="Cho J.C."/>
        </authorList>
    </citation>
    <scope>NUCLEOTIDE SEQUENCE [LARGE SCALE GENOMIC DNA]</scope>
    <source>
        <strain evidence="1 2">IMCC3317</strain>
    </source>
</reference>
<keyword evidence="2" id="KW-1185">Reference proteome</keyword>
<dbReference type="KEGG" id="kan:IMCC3317_26770"/>
<proteinExistence type="predicted"/>
<evidence type="ECO:0000313" key="1">
    <source>
        <dbReference type="EMBL" id="QHI37298.1"/>
    </source>
</evidence>